<dbReference type="PANTHER" id="PTHR13803">
    <property type="entry name" value="SEC24-RELATED PROTEIN"/>
    <property type="match status" value="1"/>
</dbReference>
<dbReference type="InterPro" id="IPR036175">
    <property type="entry name" value="Sec23/24_helical_dom_sf"/>
</dbReference>
<feature type="domain" description="Sec23/Sec24 trunk" evidence="7">
    <location>
        <begin position="222"/>
        <end position="466"/>
    </location>
</feature>
<feature type="domain" description="Sec23/Sec24 helical" evidence="8">
    <location>
        <begin position="569"/>
        <end position="669"/>
    </location>
</feature>
<keyword evidence="11" id="KW-1185">Reference proteome</keyword>
<dbReference type="Gene3D" id="2.60.40.1670">
    <property type="entry name" value="beta-sandwich domain of Sec23/24"/>
    <property type="match status" value="1"/>
</dbReference>
<dbReference type="Pfam" id="PF04810">
    <property type="entry name" value="zf-Sec23_Sec24"/>
    <property type="match status" value="1"/>
</dbReference>
<dbReference type="SUPFAM" id="SSF53300">
    <property type="entry name" value="vWA-like"/>
    <property type="match status" value="1"/>
</dbReference>
<evidence type="ECO:0000256" key="2">
    <source>
        <dbReference type="ARBA" id="ARBA00022448"/>
    </source>
</evidence>
<feature type="domain" description="Gelsolin-like" evidence="5">
    <location>
        <begin position="709"/>
        <end position="759"/>
    </location>
</feature>
<evidence type="ECO:0000256" key="4">
    <source>
        <dbReference type="SAM" id="MobiDB-lite"/>
    </source>
</evidence>
<dbReference type="Pfam" id="PF08033">
    <property type="entry name" value="Sec23_BS"/>
    <property type="match status" value="1"/>
</dbReference>
<dbReference type="Pfam" id="PF00626">
    <property type="entry name" value="Gelsolin"/>
    <property type="match status" value="1"/>
</dbReference>
<evidence type="ECO:0000259" key="7">
    <source>
        <dbReference type="Pfam" id="PF04811"/>
    </source>
</evidence>
<dbReference type="InterPro" id="IPR029006">
    <property type="entry name" value="ADF-H/Gelsolin-like_dom_sf"/>
</dbReference>
<dbReference type="GO" id="GO:0090110">
    <property type="term" value="P:COPII-coated vesicle cargo loading"/>
    <property type="evidence" value="ECO:0007669"/>
    <property type="project" value="TreeGrafter"/>
</dbReference>
<dbReference type="Gene3D" id="3.40.50.410">
    <property type="entry name" value="von Willebrand factor, type A domain"/>
    <property type="match status" value="1"/>
</dbReference>
<feature type="domain" description="Zinc finger Sec23/Sec24-type" evidence="6">
    <location>
        <begin position="126"/>
        <end position="164"/>
    </location>
</feature>
<dbReference type="AlphaFoldDB" id="A0A9P5YFU1"/>
<dbReference type="GO" id="GO:0070971">
    <property type="term" value="C:endoplasmic reticulum exit site"/>
    <property type="evidence" value="ECO:0007669"/>
    <property type="project" value="TreeGrafter"/>
</dbReference>
<dbReference type="Pfam" id="PF04815">
    <property type="entry name" value="Sec23_helical"/>
    <property type="match status" value="1"/>
</dbReference>
<dbReference type="GO" id="GO:0000149">
    <property type="term" value="F:SNARE binding"/>
    <property type="evidence" value="ECO:0007669"/>
    <property type="project" value="TreeGrafter"/>
</dbReference>
<protein>
    <recommendedName>
        <fullName evidence="12">Sec24-like protein</fullName>
    </recommendedName>
</protein>
<dbReference type="GO" id="GO:0006886">
    <property type="term" value="P:intracellular protein transport"/>
    <property type="evidence" value="ECO:0007669"/>
    <property type="project" value="InterPro"/>
</dbReference>
<dbReference type="Gene3D" id="2.30.30.380">
    <property type="entry name" value="Zn-finger domain of Sec23/24"/>
    <property type="match status" value="1"/>
</dbReference>
<dbReference type="InterPro" id="IPR006896">
    <property type="entry name" value="Sec23/24_trunk_dom"/>
</dbReference>
<accession>A0A9P5YFU1</accession>
<dbReference type="SUPFAM" id="SSF81995">
    <property type="entry name" value="beta-sandwich domain of Sec23/24"/>
    <property type="match status" value="1"/>
</dbReference>
<dbReference type="InterPro" id="IPR012990">
    <property type="entry name" value="Beta-sandwich_Sec23_24"/>
</dbReference>
<dbReference type="OrthoDB" id="49016at2759"/>
<dbReference type="GO" id="GO:0030127">
    <property type="term" value="C:COPII vesicle coat"/>
    <property type="evidence" value="ECO:0007669"/>
    <property type="project" value="InterPro"/>
</dbReference>
<dbReference type="Pfam" id="PF04811">
    <property type="entry name" value="Sec23_trunk"/>
    <property type="match status" value="1"/>
</dbReference>
<comment type="caution">
    <text evidence="10">The sequence shown here is derived from an EMBL/GenBank/DDBJ whole genome shotgun (WGS) entry which is preliminary data.</text>
</comment>
<dbReference type="GO" id="GO:0008270">
    <property type="term" value="F:zinc ion binding"/>
    <property type="evidence" value="ECO:0007669"/>
    <property type="project" value="InterPro"/>
</dbReference>
<evidence type="ECO:0000313" key="10">
    <source>
        <dbReference type="EMBL" id="KAF9467801.1"/>
    </source>
</evidence>
<dbReference type="InterPro" id="IPR036180">
    <property type="entry name" value="Gelsolin-like_dom_sf"/>
</dbReference>
<dbReference type="Gene3D" id="3.40.20.10">
    <property type="entry name" value="Severin"/>
    <property type="match status" value="1"/>
</dbReference>
<evidence type="ECO:0000259" key="9">
    <source>
        <dbReference type="Pfam" id="PF08033"/>
    </source>
</evidence>
<evidence type="ECO:0000256" key="3">
    <source>
        <dbReference type="ARBA" id="ARBA00022927"/>
    </source>
</evidence>
<dbReference type="InterPro" id="IPR036174">
    <property type="entry name" value="Znf_Sec23_Sec24_sf"/>
</dbReference>
<name>A0A9P5YFU1_9AGAR</name>
<evidence type="ECO:0008006" key="12">
    <source>
        <dbReference type="Google" id="ProtNLM"/>
    </source>
</evidence>
<keyword evidence="3" id="KW-0653">Protein transport</keyword>
<dbReference type="InterPro" id="IPR006895">
    <property type="entry name" value="Znf_Sec23_Sec24"/>
</dbReference>
<dbReference type="SUPFAM" id="SSF82919">
    <property type="entry name" value="Zn-finger domain of Sec23/24"/>
    <property type="match status" value="1"/>
</dbReference>
<dbReference type="Gene3D" id="1.20.120.730">
    <property type="entry name" value="Sec23/Sec24 helical domain"/>
    <property type="match status" value="1"/>
</dbReference>
<dbReference type="SUPFAM" id="SSF82754">
    <property type="entry name" value="C-terminal, gelsolin-like domain of Sec23/24"/>
    <property type="match status" value="1"/>
</dbReference>
<feature type="region of interest" description="Disordered" evidence="4">
    <location>
        <begin position="1"/>
        <end position="25"/>
    </location>
</feature>
<comment type="similarity">
    <text evidence="1">Belongs to the SEC23/SEC24 family. SEC24 subfamily.</text>
</comment>
<proteinExistence type="inferred from homology"/>
<evidence type="ECO:0000259" key="8">
    <source>
        <dbReference type="Pfam" id="PF04815"/>
    </source>
</evidence>
<dbReference type="InterPro" id="IPR006900">
    <property type="entry name" value="Sec23/24_helical_dom"/>
</dbReference>
<dbReference type="InterPro" id="IPR050550">
    <property type="entry name" value="SEC23_SEC24_subfamily"/>
</dbReference>
<dbReference type="EMBL" id="MU150235">
    <property type="protein sequence ID" value="KAF9467801.1"/>
    <property type="molecule type" value="Genomic_DNA"/>
</dbReference>
<dbReference type="SUPFAM" id="SSF81811">
    <property type="entry name" value="Helical domain of Sec23/24"/>
    <property type="match status" value="1"/>
</dbReference>
<feature type="domain" description="Sec23/Sec24 beta-sandwich" evidence="9">
    <location>
        <begin position="472"/>
        <end position="558"/>
    </location>
</feature>
<sequence>MYTHSNHIPQPPHSAGLGYQGLRPRIEPSQVPSTVEAIEVDRHEWEDKPYTTLPGTHAPLSTTDYVAIDQGNSSPKFVRLSTWNIPSSSRLASECQIPMAAVFQPFAELDPREDPVPLVETGENGPARCERCRAYINPWCTWVAGGNRWKCNLCTHETNVHPEYFCNLDGNMLRLDHLQRPELNKGTVDFALPKEYWASHPPHTLTLPFFSPEPRLQGPKNPVPMHYVFAFDVSQESIQTGILSAACDNLRTILFGGTSPDGSLVEPCFPPNNTLAIMTFDSTIHYYDLSSEQVPMLVTPDIEDVFIPLRNGLFVNPLEYRAGIESLLESIPSRFEDTVIRDTALGSVLRSCLAALTGFGGQVVIFQSAMPMIGIGALPSQPNEADLVNTDKEKTLFKPRDKSWRDIAEECAMEGIGVNLVLTPSRYIDVGSIGTVASVTGGDIFFHPRFEPSRDEITLHTQLQRLMRRLQGYNCIMRVRCSNGLQISSSHYGNFYQSSPTDLEMGVLDADKAVSVTLEHSGGSLNTREFAYLQSAVLYTSVSGQRRARICNIALQVVELAANVFQYADLDATISHIAREAMELRTRKPMLVVREGITERCSSILLGYRQQCAAATKPTQLIIPEAYRALPSYALSILKSKPLKDVHVSSDVRNYYAHRITSMNTRSLMHHVYPRLLALHDLDDETALPDASEKISIPSTMRNGHFFMEANGIYLIDNEESMIFWVGSSASPQLLNDLFGVDDVMSLDPHMHQLPPLDTRLAIQVRNILTHRQTQRGRSTRMHIARQNLDAAEIEFSDMLIEDKNNGNLSYVDYLTVVHRQISNVLTNGGSLQGTPSLRGSPW</sequence>
<evidence type="ECO:0000256" key="1">
    <source>
        <dbReference type="ARBA" id="ARBA00008334"/>
    </source>
</evidence>
<dbReference type="PANTHER" id="PTHR13803:SF4">
    <property type="entry name" value="SECRETORY 24CD, ISOFORM C"/>
    <property type="match status" value="1"/>
</dbReference>
<reference evidence="10" key="1">
    <citation type="submission" date="2020-11" db="EMBL/GenBank/DDBJ databases">
        <authorList>
            <consortium name="DOE Joint Genome Institute"/>
            <person name="Ahrendt S."/>
            <person name="Riley R."/>
            <person name="Andreopoulos W."/>
            <person name="Labutti K."/>
            <person name="Pangilinan J."/>
            <person name="Ruiz-Duenas F.J."/>
            <person name="Barrasa J.M."/>
            <person name="Sanchez-Garcia M."/>
            <person name="Camarero S."/>
            <person name="Miyauchi S."/>
            <person name="Serrano A."/>
            <person name="Linde D."/>
            <person name="Babiker R."/>
            <person name="Drula E."/>
            <person name="Ayuso-Fernandez I."/>
            <person name="Pacheco R."/>
            <person name="Padilla G."/>
            <person name="Ferreira P."/>
            <person name="Barriuso J."/>
            <person name="Kellner H."/>
            <person name="Castanera R."/>
            <person name="Alfaro M."/>
            <person name="Ramirez L."/>
            <person name="Pisabarro A.G."/>
            <person name="Kuo A."/>
            <person name="Tritt A."/>
            <person name="Lipzen A."/>
            <person name="He G."/>
            <person name="Yan M."/>
            <person name="Ng V."/>
            <person name="Cullen D."/>
            <person name="Martin F."/>
            <person name="Rosso M.-N."/>
            <person name="Henrissat B."/>
            <person name="Hibbett D."/>
            <person name="Martinez A.T."/>
            <person name="Grigoriev I.V."/>
        </authorList>
    </citation>
    <scope>NUCLEOTIDE SEQUENCE</scope>
    <source>
        <strain evidence="10">CBS 247.69</strain>
    </source>
</reference>
<dbReference type="Proteomes" id="UP000807353">
    <property type="component" value="Unassembled WGS sequence"/>
</dbReference>
<gene>
    <name evidence="10" type="ORF">BDZ94DRAFT_1247763</name>
</gene>
<evidence type="ECO:0000259" key="6">
    <source>
        <dbReference type="Pfam" id="PF04810"/>
    </source>
</evidence>
<evidence type="ECO:0000313" key="11">
    <source>
        <dbReference type="Proteomes" id="UP000807353"/>
    </source>
</evidence>
<dbReference type="InterPro" id="IPR036465">
    <property type="entry name" value="vWFA_dom_sf"/>
</dbReference>
<keyword evidence="2" id="KW-0813">Transport</keyword>
<evidence type="ECO:0000259" key="5">
    <source>
        <dbReference type="Pfam" id="PF00626"/>
    </source>
</evidence>
<organism evidence="10 11">
    <name type="scientific">Collybia nuda</name>
    <dbReference type="NCBI Taxonomy" id="64659"/>
    <lineage>
        <taxon>Eukaryota</taxon>
        <taxon>Fungi</taxon>
        <taxon>Dikarya</taxon>
        <taxon>Basidiomycota</taxon>
        <taxon>Agaricomycotina</taxon>
        <taxon>Agaricomycetes</taxon>
        <taxon>Agaricomycetidae</taxon>
        <taxon>Agaricales</taxon>
        <taxon>Tricholomatineae</taxon>
        <taxon>Clitocybaceae</taxon>
        <taxon>Collybia</taxon>
    </lineage>
</organism>
<dbReference type="InterPro" id="IPR007123">
    <property type="entry name" value="Gelsolin-like_dom"/>
</dbReference>